<name>A0ABR0V4I9_REHGL</name>
<dbReference type="NCBIfam" id="TIGR00756">
    <property type="entry name" value="PPR"/>
    <property type="match status" value="6"/>
</dbReference>
<dbReference type="InterPro" id="IPR046960">
    <property type="entry name" value="PPR_At4g14850-like_plant"/>
</dbReference>
<accession>A0ABR0V4I9</accession>
<dbReference type="Gene3D" id="1.25.40.10">
    <property type="entry name" value="Tetratricopeptide repeat domain"/>
    <property type="match status" value="5"/>
</dbReference>
<proteinExistence type="predicted"/>
<dbReference type="Pfam" id="PF20431">
    <property type="entry name" value="E_motif"/>
    <property type="match status" value="1"/>
</dbReference>
<dbReference type="PROSITE" id="PS51375">
    <property type="entry name" value="PPR"/>
    <property type="match status" value="5"/>
</dbReference>
<sequence>MYSKFDQLKNAENLFDEMPHRTIVSWTSMMSAYNRNGLAYETILLFSRMLECQQPNEFTLAVLLQACALKGDEKLVEVIQCYAIKTGLILDRFLQNSLIDAYAKSGMLTASEKLMQRLYNRDVVSWTSVISGCVCHGDVTRALVVFRGMQEDGIFPNDVTMVTLLQACSEINNFKIMQLIHGLVLKGNWCMNGLVLNSLIEMYSTNGYFVESMKIFRRFCFSNEVLYPNPETMANLLQGCGNCGSLELGEEIHGYLIKHGFLPCTIAENSLMNMYAKNGCTDSALLLFRTMAERDVISWNTIMNCFVKNDQPVRALRLLGKIRRDNVSPDFVTLLTSLEACVDLALLIHGQVIHGYLTRTGFLGDIFVQNALIDMYAKSGRLDSAEKVFNEMHERDIGSWNSIISAFGINGNGTSALKLFTDLEKLEATKPNAITFVSVLSACAHAGLVEQGLEIFNSMEVHYGIKPSMEHFACMVDLLGRAGRVEEAEAFINKMKIQPGRDVWGALLSACVLVGNLTIAEKAAKELEVLEPKSSVWRVALSNAYASVGKWREVAKIRADLRGSRLRKEGGWSSVNVDGCEFRFMAGETKRPESATIYEIIGGLHNHMRDVDLQLQLS</sequence>
<feature type="repeat" description="PPR" evidence="2">
    <location>
        <begin position="295"/>
        <end position="329"/>
    </location>
</feature>
<comment type="caution">
    <text evidence="3">The sequence shown here is derived from an EMBL/GenBank/DDBJ whole genome shotgun (WGS) entry which is preliminary data.</text>
</comment>
<dbReference type="InterPro" id="IPR046848">
    <property type="entry name" value="E_motif"/>
</dbReference>
<feature type="repeat" description="PPR" evidence="2">
    <location>
        <begin position="432"/>
        <end position="467"/>
    </location>
</feature>
<feature type="repeat" description="PPR" evidence="2">
    <location>
        <begin position="122"/>
        <end position="156"/>
    </location>
</feature>
<organism evidence="3 4">
    <name type="scientific">Rehmannia glutinosa</name>
    <name type="common">Chinese foxglove</name>
    <dbReference type="NCBI Taxonomy" id="99300"/>
    <lineage>
        <taxon>Eukaryota</taxon>
        <taxon>Viridiplantae</taxon>
        <taxon>Streptophyta</taxon>
        <taxon>Embryophyta</taxon>
        <taxon>Tracheophyta</taxon>
        <taxon>Spermatophyta</taxon>
        <taxon>Magnoliopsida</taxon>
        <taxon>eudicotyledons</taxon>
        <taxon>Gunneridae</taxon>
        <taxon>Pentapetalae</taxon>
        <taxon>asterids</taxon>
        <taxon>lamiids</taxon>
        <taxon>Lamiales</taxon>
        <taxon>Orobanchaceae</taxon>
        <taxon>Rehmannieae</taxon>
        <taxon>Rehmannia</taxon>
    </lineage>
</organism>
<dbReference type="PANTHER" id="PTHR47926">
    <property type="entry name" value="PENTATRICOPEPTIDE REPEAT-CONTAINING PROTEIN"/>
    <property type="match status" value="1"/>
</dbReference>
<dbReference type="Pfam" id="PF01535">
    <property type="entry name" value="PPR"/>
    <property type="match status" value="4"/>
</dbReference>
<dbReference type="EMBL" id="JABTTQ020001605">
    <property type="protein sequence ID" value="KAK6129980.1"/>
    <property type="molecule type" value="Genomic_DNA"/>
</dbReference>
<dbReference type="Pfam" id="PF13041">
    <property type="entry name" value="PPR_2"/>
    <property type="match status" value="3"/>
</dbReference>
<dbReference type="Proteomes" id="UP001318860">
    <property type="component" value="Unassembled WGS sequence"/>
</dbReference>
<dbReference type="InterPro" id="IPR011990">
    <property type="entry name" value="TPR-like_helical_dom_sf"/>
</dbReference>
<keyword evidence="1" id="KW-0677">Repeat</keyword>
<evidence type="ECO:0000313" key="4">
    <source>
        <dbReference type="Proteomes" id="UP001318860"/>
    </source>
</evidence>
<gene>
    <name evidence="3" type="ORF">DH2020_036262</name>
</gene>
<dbReference type="PANTHER" id="PTHR47926:SF513">
    <property type="entry name" value="PENTATRICOPEPTIDE REPEAT-CONTAINING PROTEIN"/>
    <property type="match status" value="1"/>
</dbReference>
<evidence type="ECO:0008006" key="5">
    <source>
        <dbReference type="Google" id="ProtNLM"/>
    </source>
</evidence>
<evidence type="ECO:0000256" key="1">
    <source>
        <dbReference type="ARBA" id="ARBA00022737"/>
    </source>
</evidence>
<feature type="repeat" description="PPR" evidence="2">
    <location>
        <begin position="229"/>
        <end position="263"/>
    </location>
</feature>
<keyword evidence="4" id="KW-1185">Reference proteome</keyword>
<dbReference type="InterPro" id="IPR002885">
    <property type="entry name" value="PPR_rpt"/>
</dbReference>
<feature type="repeat" description="PPR" evidence="2">
    <location>
        <begin position="365"/>
        <end position="399"/>
    </location>
</feature>
<dbReference type="Pfam" id="PF12854">
    <property type="entry name" value="PPR_1"/>
    <property type="match status" value="1"/>
</dbReference>
<evidence type="ECO:0000313" key="3">
    <source>
        <dbReference type="EMBL" id="KAK6129980.1"/>
    </source>
</evidence>
<evidence type="ECO:0000256" key="2">
    <source>
        <dbReference type="PROSITE-ProRule" id="PRU00708"/>
    </source>
</evidence>
<protein>
    <recommendedName>
        <fullName evidence="5">Pentatricopeptide repeat-containing protein</fullName>
    </recommendedName>
</protein>
<reference evidence="3 4" key="1">
    <citation type="journal article" date="2021" name="Comput. Struct. Biotechnol. J.">
        <title>De novo genome assembly of the potent medicinal plant Rehmannia glutinosa using nanopore technology.</title>
        <authorList>
            <person name="Ma L."/>
            <person name="Dong C."/>
            <person name="Song C."/>
            <person name="Wang X."/>
            <person name="Zheng X."/>
            <person name="Niu Y."/>
            <person name="Chen S."/>
            <person name="Feng W."/>
        </authorList>
    </citation>
    <scope>NUCLEOTIDE SEQUENCE [LARGE SCALE GENOMIC DNA]</scope>
    <source>
        <strain evidence="3">DH-2019</strain>
    </source>
</reference>